<evidence type="ECO:0000256" key="7">
    <source>
        <dbReference type="SAM" id="SignalP"/>
    </source>
</evidence>
<evidence type="ECO:0000256" key="6">
    <source>
        <dbReference type="RuleBase" id="RU361187"/>
    </source>
</evidence>
<keyword evidence="3 6" id="KW-0378">Hydrolase</keyword>
<comment type="similarity">
    <text evidence="1 6">Belongs to the glycosyl hydrolase 43 family.</text>
</comment>
<dbReference type="RefSeq" id="WP_281765218.1">
    <property type="nucleotide sequence ID" value="NZ_BRVO01000002.1"/>
</dbReference>
<evidence type="ECO:0000256" key="2">
    <source>
        <dbReference type="ARBA" id="ARBA00022651"/>
    </source>
</evidence>
<keyword evidence="9" id="KW-1185">Reference proteome</keyword>
<dbReference type="PROSITE" id="PS51257">
    <property type="entry name" value="PROKAR_LIPOPROTEIN"/>
    <property type="match status" value="1"/>
</dbReference>
<dbReference type="Gene3D" id="2.115.10.20">
    <property type="entry name" value="Glycosyl hydrolase domain, family 43"/>
    <property type="match status" value="1"/>
</dbReference>
<dbReference type="PANTHER" id="PTHR43772:SF2">
    <property type="entry name" value="PUTATIVE (AFU_ORTHOLOGUE AFUA_2G04480)-RELATED"/>
    <property type="match status" value="1"/>
</dbReference>
<keyword evidence="7" id="KW-0732">Signal</keyword>
<dbReference type="InterPro" id="IPR006710">
    <property type="entry name" value="Glyco_hydro_43"/>
</dbReference>
<name>A0ABQ5MJJ8_9FLAO</name>
<dbReference type="Pfam" id="PF04616">
    <property type="entry name" value="Glyco_hydro_43"/>
    <property type="match status" value="1"/>
</dbReference>
<evidence type="ECO:0000256" key="4">
    <source>
        <dbReference type="ARBA" id="ARBA00023277"/>
    </source>
</evidence>
<accession>A0ABQ5MJJ8</accession>
<feature type="signal peptide" evidence="7">
    <location>
        <begin position="1"/>
        <end position="23"/>
    </location>
</feature>
<dbReference type="CDD" id="cd08991">
    <property type="entry name" value="GH43_HoAraf43-like"/>
    <property type="match status" value="1"/>
</dbReference>
<dbReference type="InterPro" id="IPR052176">
    <property type="entry name" value="Glycosyl_Hydrlase_43_Enz"/>
</dbReference>
<keyword evidence="2" id="KW-0624">Polysaccharide degradation</keyword>
<gene>
    <name evidence="8" type="ORF">Y10_19590</name>
</gene>
<dbReference type="SUPFAM" id="SSF75005">
    <property type="entry name" value="Arabinanase/levansucrase/invertase"/>
    <property type="match status" value="1"/>
</dbReference>
<reference evidence="8" key="1">
    <citation type="submission" date="2022-07" db="EMBL/GenBank/DDBJ databases">
        <title>Taxonomy of Novel Oxalotrophic and Methylotrophic Bacteria.</title>
        <authorList>
            <person name="Sahin N."/>
            <person name="Tani A."/>
        </authorList>
    </citation>
    <scope>NUCLEOTIDE SEQUENCE</scope>
    <source>
        <strain evidence="8">Y10</strain>
    </source>
</reference>
<keyword evidence="2" id="KW-0858">Xylan degradation</keyword>
<comment type="caution">
    <text evidence="8">The sequence shown here is derived from an EMBL/GenBank/DDBJ whole genome shotgun (WGS) entry which is preliminary data.</text>
</comment>
<dbReference type="Proteomes" id="UP001143543">
    <property type="component" value="Unassembled WGS sequence"/>
</dbReference>
<proteinExistence type="inferred from homology"/>
<keyword evidence="5 6" id="KW-0326">Glycosidase</keyword>
<sequence length="338" mass="37799">MNLQKISILLLSTLFLASSCSNDESNDSGVTPTPTPTPTPVATPIFLADPTIFYHNNTYYLYGTSQGDLVGLGNGFLVYTSTNLVDWDGPEGNTQNGFALHENNAFGNTGFWAPQIFEYNNSFYMAYTANEKIAIATSDSPLGPFINSGDAIDTNVNQIDPYIFIDDDGKKYLYHVRLDNGNKIYVAEMNDDMLSIKPSTLTEIITSQEYWENTQNVNWKVVEGPTVFKHNNLYYLTYSANDYRNQDYAVGYATASSPMGPWTKNTNNPIIHGDDVGAYGTGHGDLFIDENNNMQYVLHGHYSVTSVEPRKSGIITLDWDNNELIADPDSFRFFEQMQ</sequence>
<evidence type="ECO:0000313" key="9">
    <source>
        <dbReference type="Proteomes" id="UP001143543"/>
    </source>
</evidence>
<feature type="chain" id="PRO_5045435029" evidence="7">
    <location>
        <begin position="24"/>
        <end position="338"/>
    </location>
</feature>
<evidence type="ECO:0000256" key="5">
    <source>
        <dbReference type="ARBA" id="ARBA00023295"/>
    </source>
</evidence>
<keyword evidence="4" id="KW-0119">Carbohydrate metabolism</keyword>
<dbReference type="EMBL" id="BRVO01000002">
    <property type="protein sequence ID" value="GLB49591.1"/>
    <property type="molecule type" value="Genomic_DNA"/>
</dbReference>
<evidence type="ECO:0000256" key="1">
    <source>
        <dbReference type="ARBA" id="ARBA00009865"/>
    </source>
</evidence>
<dbReference type="InterPro" id="IPR023296">
    <property type="entry name" value="Glyco_hydro_beta-prop_sf"/>
</dbReference>
<organism evidence="8 9">
    <name type="scientific">Neptunitalea lumnitzerae</name>
    <dbReference type="NCBI Taxonomy" id="2965509"/>
    <lineage>
        <taxon>Bacteria</taxon>
        <taxon>Pseudomonadati</taxon>
        <taxon>Bacteroidota</taxon>
        <taxon>Flavobacteriia</taxon>
        <taxon>Flavobacteriales</taxon>
        <taxon>Flavobacteriaceae</taxon>
        <taxon>Neptunitalea</taxon>
    </lineage>
</organism>
<protein>
    <submittedName>
        <fullName evidence="8">Beta-xylosidase</fullName>
    </submittedName>
</protein>
<evidence type="ECO:0000313" key="8">
    <source>
        <dbReference type="EMBL" id="GLB49591.1"/>
    </source>
</evidence>
<dbReference type="PANTHER" id="PTHR43772">
    <property type="entry name" value="ENDO-1,4-BETA-XYLANASE"/>
    <property type="match status" value="1"/>
</dbReference>
<evidence type="ECO:0000256" key="3">
    <source>
        <dbReference type="ARBA" id="ARBA00022801"/>
    </source>
</evidence>